<reference evidence="9" key="1">
    <citation type="journal article" date="2019" name="Int. J. Syst. Evol. Microbiol.">
        <title>The Global Catalogue of Microorganisms (GCM) 10K type strain sequencing project: providing services to taxonomists for standard genome sequencing and annotation.</title>
        <authorList>
            <consortium name="The Broad Institute Genomics Platform"/>
            <consortium name="The Broad Institute Genome Sequencing Center for Infectious Disease"/>
            <person name="Wu L."/>
            <person name="Ma J."/>
        </authorList>
    </citation>
    <scope>NUCLEOTIDE SEQUENCE [LARGE SCALE GENOMIC DNA]</scope>
    <source>
        <strain evidence="9">JCM 17919</strain>
    </source>
</reference>
<evidence type="ECO:0000256" key="3">
    <source>
        <dbReference type="ARBA" id="ARBA00022729"/>
    </source>
</evidence>
<organism evidence="8 9">
    <name type="scientific">Flaviaesturariibacter amylovorans</name>
    <dbReference type="NCBI Taxonomy" id="1084520"/>
    <lineage>
        <taxon>Bacteria</taxon>
        <taxon>Pseudomonadati</taxon>
        <taxon>Bacteroidota</taxon>
        <taxon>Chitinophagia</taxon>
        <taxon>Chitinophagales</taxon>
        <taxon>Chitinophagaceae</taxon>
        <taxon>Flaviaestuariibacter</taxon>
    </lineage>
</organism>
<comment type="caution">
    <text evidence="8">The sequence shown here is derived from an EMBL/GenBank/DDBJ whole genome shotgun (WGS) entry which is preliminary data.</text>
</comment>
<gene>
    <name evidence="8" type="ORF">GCM10023184_29650</name>
</gene>
<sequence>MKKIFLFATTAFLIAVGSCKKLELPPTFELASSEINKSTSNLDGLINGAYGRWIAQGAGNLQFASGFDHILFAEAMASGRTTFPSPQSSAAAVTNLAYNFSLLEDNAALGRLSRNLYASIAMANSVLYYAQYDPPQDADFPIQKGRLLGEAYFIRALCFFQAVRYWGHQYGHNSNAAGGGIMLALDISRDGTVGVGRSSVEDAYRRILNDLDSATLLLPANYDPVQHAAYPAYRFRASKAAAIALQAKVNFQQATPASYQKAKELINRVLGPTPGAIASTPETGGRTFALQTDVKVPFNAVGFQAPPANSEEILRLVNNTSATQGYTTASQNLTSESGGNPFNRGQARWFLARPTPNPPAGSPVNTSPLFDDPLNDRRFTELTANFSFTGGVGNQRFSQKWGLQTQQTLIGMQSLPLLRAADLVIMRAEINAVQGNLADALADYNLIRRRAITGYADRTLAHPAIGGTQAGLIAEIVQERRRELLFEGDEFWSWKRMAAYNAQNGPVYPAAEVAPLIRGTQTFAWNANRILLKIALDDLTLNPQLGTGAQNPG</sequence>
<evidence type="ECO:0000256" key="2">
    <source>
        <dbReference type="ARBA" id="ARBA00006275"/>
    </source>
</evidence>
<dbReference type="Gene3D" id="1.25.40.390">
    <property type="match status" value="1"/>
</dbReference>
<protein>
    <submittedName>
        <fullName evidence="8">RagB/SusD family nutrient uptake outer membrane protein</fullName>
    </submittedName>
</protein>
<comment type="similarity">
    <text evidence="2">Belongs to the SusD family.</text>
</comment>
<dbReference type="InterPro" id="IPR033985">
    <property type="entry name" value="SusD-like_N"/>
</dbReference>
<evidence type="ECO:0000256" key="5">
    <source>
        <dbReference type="ARBA" id="ARBA00023237"/>
    </source>
</evidence>
<dbReference type="PROSITE" id="PS51257">
    <property type="entry name" value="PROKAR_LIPOPROTEIN"/>
    <property type="match status" value="1"/>
</dbReference>
<dbReference type="InterPro" id="IPR011990">
    <property type="entry name" value="TPR-like_helical_dom_sf"/>
</dbReference>
<evidence type="ECO:0000259" key="6">
    <source>
        <dbReference type="Pfam" id="PF07980"/>
    </source>
</evidence>
<evidence type="ECO:0000313" key="9">
    <source>
        <dbReference type="Proteomes" id="UP001501725"/>
    </source>
</evidence>
<feature type="domain" description="SusD-like N-terminal" evidence="7">
    <location>
        <begin position="110"/>
        <end position="249"/>
    </location>
</feature>
<dbReference type="RefSeq" id="WP_345256532.1">
    <property type="nucleotide sequence ID" value="NZ_BAABGY010000008.1"/>
</dbReference>
<evidence type="ECO:0000259" key="7">
    <source>
        <dbReference type="Pfam" id="PF14322"/>
    </source>
</evidence>
<keyword evidence="9" id="KW-1185">Reference proteome</keyword>
<dbReference type="Pfam" id="PF07980">
    <property type="entry name" value="SusD_RagB"/>
    <property type="match status" value="1"/>
</dbReference>
<proteinExistence type="inferred from homology"/>
<dbReference type="SUPFAM" id="SSF48452">
    <property type="entry name" value="TPR-like"/>
    <property type="match status" value="1"/>
</dbReference>
<name>A0ABP8H6Y2_9BACT</name>
<accession>A0ABP8H6Y2</accession>
<evidence type="ECO:0000256" key="1">
    <source>
        <dbReference type="ARBA" id="ARBA00004442"/>
    </source>
</evidence>
<keyword evidence="4" id="KW-0472">Membrane</keyword>
<keyword evidence="3" id="KW-0732">Signal</keyword>
<dbReference type="EMBL" id="BAABGY010000008">
    <property type="protein sequence ID" value="GAA4335092.1"/>
    <property type="molecule type" value="Genomic_DNA"/>
</dbReference>
<dbReference type="InterPro" id="IPR012944">
    <property type="entry name" value="SusD_RagB_dom"/>
</dbReference>
<keyword evidence="5" id="KW-0998">Cell outer membrane</keyword>
<dbReference type="Proteomes" id="UP001501725">
    <property type="component" value="Unassembled WGS sequence"/>
</dbReference>
<evidence type="ECO:0000313" key="8">
    <source>
        <dbReference type="EMBL" id="GAA4335092.1"/>
    </source>
</evidence>
<dbReference type="Pfam" id="PF14322">
    <property type="entry name" value="SusD-like_3"/>
    <property type="match status" value="1"/>
</dbReference>
<evidence type="ECO:0000256" key="4">
    <source>
        <dbReference type="ARBA" id="ARBA00023136"/>
    </source>
</evidence>
<feature type="domain" description="RagB/SusD" evidence="6">
    <location>
        <begin position="387"/>
        <end position="553"/>
    </location>
</feature>
<comment type="subcellular location">
    <subcellularLocation>
        <location evidence="1">Cell outer membrane</location>
    </subcellularLocation>
</comment>